<dbReference type="AlphaFoldDB" id="I3R9C6"/>
<sequence>MQHLLNEEFNVQYHLDDLSTVLRNLGLSYSILHPRRLSRLNDGGQLTTMFEWTVGTVRRRRIF</sequence>
<protein>
    <submittedName>
        <fullName evidence="1">Uncharacterized protein</fullName>
    </submittedName>
</protein>
<geneLocation type="plasmid" evidence="2 4">
    <name>pHME132</name>
</geneLocation>
<proteinExistence type="predicted"/>
<evidence type="ECO:0000313" key="3">
    <source>
        <dbReference type="Proteomes" id="UP000011603"/>
    </source>
</evidence>
<reference evidence="1 3" key="1">
    <citation type="journal article" date="2014" name="PLoS Genet.">
        <title>Phylogenetically driven sequencing of extremely halophilic archaea reveals strategies for static and dynamic osmo-response.</title>
        <authorList>
            <person name="Becker E.A."/>
            <person name="Seitzer P.M."/>
            <person name="Tritt A."/>
            <person name="Larsen D."/>
            <person name="Krusor M."/>
            <person name="Yao A.I."/>
            <person name="Wu D."/>
            <person name="Madern D."/>
            <person name="Eisen J.A."/>
            <person name="Darling A.E."/>
            <person name="Facciotti M.T."/>
        </authorList>
    </citation>
    <scope>NUCLEOTIDE SEQUENCE [LARGE SCALE GENOMIC DNA]</scope>
    <source>
        <strain evidence="1">ATCC 33500</strain>
        <strain evidence="3">ATCC 33500 / DSM 1411 / JCM 8866 / NBRC 14739 / NCIMB 2177 / R-4</strain>
    </source>
</reference>
<dbReference type="Proteomes" id="UP000011603">
    <property type="component" value="Unassembled WGS sequence"/>
</dbReference>
<dbReference type="Proteomes" id="UP000299011">
    <property type="component" value="Plasmid pHME132"/>
</dbReference>
<dbReference type="EMBL" id="AOLO01000014">
    <property type="protein sequence ID" value="ELZ97633.1"/>
    <property type="molecule type" value="Genomic_DNA"/>
</dbReference>
<evidence type="ECO:0000313" key="2">
    <source>
        <dbReference type="EMBL" id="QCQ77381.1"/>
    </source>
</evidence>
<keyword evidence="3" id="KW-1185">Reference proteome</keyword>
<name>I3R9C6_HALMT</name>
<evidence type="ECO:0000313" key="4">
    <source>
        <dbReference type="Proteomes" id="UP000299011"/>
    </source>
</evidence>
<organism evidence="1 3">
    <name type="scientific">Haloferax mediterranei (strain ATCC 33500 / DSM 1411 / JCM 8866 / NBRC 14739 / NCIMB 2177 / R-4)</name>
    <name type="common">Halobacterium mediterranei</name>
    <dbReference type="NCBI Taxonomy" id="523841"/>
    <lineage>
        <taxon>Archaea</taxon>
        <taxon>Methanobacteriati</taxon>
        <taxon>Methanobacteriota</taxon>
        <taxon>Stenosarchaea group</taxon>
        <taxon>Halobacteria</taxon>
        <taxon>Halobacteriales</taxon>
        <taxon>Haloferacaceae</taxon>
        <taxon>Haloferax</taxon>
    </lineage>
</organism>
<keyword evidence="2" id="KW-0614">Plasmid</keyword>
<dbReference type="EMBL" id="CP039142">
    <property type="protein sequence ID" value="QCQ77381.1"/>
    <property type="molecule type" value="Genomic_DNA"/>
</dbReference>
<accession>I3R9C6</accession>
<evidence type="ECO:0000313" key="1">
    <source>
        <dbReference type="EMBL" id="ELZ97633.1"/>
    </source>
</evidence>
<reference evidence="2 4" key="2">
    <citation type="submission" date="2019-04" db="EMBL/GenBank/DDBJ databases">
        <title>Methylomes of two halophilic Archaea, Haloarcula marismortui and Haloferax mediterranei.</title>
        <authorList>
            <person name="DasSarma S."/>
            <person name="DasSarma P."/>
            <person name="DasSarma S."/>
            <person name="Fomenkov A."/>
            <person name="Vincze T."/>
            <person name="Anton B.P."/>
            <person name="Roberts R.J."/>
        </authorList>
    </citation>
    <scope>NUCLEOTIDE SEQUENCE [LARGE SCALE GENOMIC DNA]</scope>
    <source>
        <strain evidence="2">ATCC 33500</strain>
        <strain evidence="4">ATCC 33500 / DSM 1411 / JCM 8866 / NBRC 14739 / NCIMB 2177 / R-4</strain>
        <plasmid evidence="2 4">pHME132</plasmid>
    </source>
</reference>
<gene>
    <name evidence="1" type="ORF">C439_16993</name>
    <name evidence="2" type="ORF">E6P09_18855</name>
</gene>